<dbReference type="AlphaFoldDB" id="A0A5C2RV89"/>
<dbReference type="Proteomes" id="UP000313359">
    <property type="component" value="Unassembled WGS sequence"/>
</dbReference>
<keyword evidence="2" id="KW-1185">Reference proteome</keyword>
<reference evidence="1" key="1">
    <citation type="journal article" date="2018" name="Genome Biol. Evol.">
        <title>Genomics and development of Lentinus tigrinus, a white-rot wood-decaying mushroom with dimorphic fruiting bodies.</title>
        <authorList>
            <person name="Wu B."/>
            <person name="Xu Z."/>
            <person name="Knudson A."/>
            <person name="Carlson A."/>
            <person name="Chen N."/>
            <person name="Kovaka S."/>
            <person name="LaButti K."/>
            <person name="Lipzen A."/>
            <person name="Pennachio C."/>
            <person name="Riley R."/>
            <person name="Schakwitz W."/>
            <person name="Umezawa K."/>
            <person name="Ohm R.A."/>
            <person name="Grigoriev I.V."/>
            <person name="Nagy L.G."/>
            <person name="Gibbons J."/>
            <person name="Hibbett D."/>
        </authorList>
    </citation>
    <scope>NUCLEOTIDE SEQUENCE [LARGE SCALE GENOMIC DNA]</scope>
    <source>
        <strain evidence="1">ALCF2SS1-6</strain>
    </source>
</reference>
<dbReference type="EMBL" id="ML122310">
    <property type="protein sequence ID" value="RPD54136.1"/>
    <property type="molecule type" value="Genomic_DNA"/>
</dbReference>
<evidence type="ECO:0000313" key="2">
    <source>
        <dbReference type="Proteomes" id="UP000313359"/>
    </source>
</evidence>
<proteinExistence type="predicted"/>
<organism evidence="1 2">
    <name type="scientific">Lentinus tigrinus ALCF2SS1-6</name>
    <dbReference type="NCBI Taxonomy" id="1328759"/>
    <lineage>
        <taxon>Eukaryota</taxon>
        <taxon>Fungi</taxon>
        <taxon>Dikarya</taxon>
        <taxon>Basidiomycota</taxon>
        <taxon>Agaricomycotina</taxon>
        <taxon>Agaricomycetes</taxon>
        <taxon>Polyporales</taxon>
        <taxon>Polyporaceae</taxon>
        <taxon>Lentinus</taxon>
    </lineage>
</organism>
<name>A0A5C2RV89_9APHY</name>
<gene>
    <name evidence="1" type="ORF">L227DRAFT_370759</name>
</gene>
<protein>
    <submittedName>
        <fullName evidence="1">Uncharacterized protein</fullName>
    </submittedName>
</protein>
<evidence type="ECO:0000313" key="1">
    <source>
        <dbReference type="EMBL" id="RPD54136.1"/>
    </source>
</evidence>
<sequence>MFVDPATSLPLDARFATHSVLVVDLGRNKGVDDHAPGAPYWLAHAPQSWILIHPFQPVPLAFFLIGSQWRKHTHEILGIFSPVSPAVSCLISYS</sequence>
<accession>A0A5C2RV89</accession>